<dbReference type="EMBL" id="JADJNC010000008">
    <property type="protein sequence ID" value="MBK7422538.1"/>
    <property type="molecule type" value="Genomic_DNA"/>
</dbReference>
<dbReference type="PANTHER" id="PTHR10272">
    <property type="entry name" value="PLATELET-ACTIVATING FACTOR ACETYLHYDROLASE"/>
    <property type="match status" value="1"/>
</dbReference>
<organism evidence="4 5">
    <name type="scientific">Candidatus Propionivibrio dominans</name>
    <dbReference type="NCBI Taxonomy" id="2954373"/>
    <lineage>
        <taxon>Bacteria</taxon>
        <taxon>Pseudomonadati</taxon>
        <taxon>Pseudomonadota</taxon>
        <taxon>Betaproteobacteria</taxon>
        <taxon>Rhodocyclales</taxon>
        <taxon>Rhodocyclaceae</taxon>
        <taxon>Propionivibrio</taxon>
    </lineage>
</organism>
<keyword evidence="2" id="KW-0442">Lipid degradation</keyword>
<evidence type="ECO:0000256" key="2">
    <source>
        <dbReference type="ARBA" id="ARBA00022963"/>
    </source>
</evidence>
<keyword evidence="1 4" id="KW-0378">Hydrolase</keyword>
<evidence type="ECO:0000256" key="1">
    <source>
        <dbReference type="ARBA" id="ARBA00022801"/>
    </source>
</evidence>
<comment type="caution">
    <text evidence="4">The sequence shown here is derived from an EMBL/GenBank/DDBJ whole genome shotgun (WGS) entry which is preliminary data.</text>
</comment>
<name>A0A9D7I7X6_9RHOO</name>
<sequence length="334" mass="36379">MNRVAGKSPLYLIVIIFITSVGWANAQDRLYDPLAVSSPRKAELLELTVNDADRQRKIPLRIYLPAAKAAAPVVLFSHGLGGSRAGNPYLGEHWSARGYVVVFLQHAGSDEAVWTDVPPARRMAAMKRAANLQNAILRFNDVPAVIDALEHWNQSGDSALAGRLDLKRIGMSGHSFGAVTTQGVSGQRTPRGDASFTDPRIRAAVLMSPSSPRHGGDPRQLFGGVTIPWLLMTGTRDVALVGDADVASRLAVFPALPPGGKYELVLDGARHEAFSERPLPGSKEERNPNHHRAILALSTAFWDAWLAEDARARAWLDGKGPSSILEKQDRWQRK</sequence>
<dbReference type="InterPro" id="IPR029058">
    <property type="entry name" value="AB_hydrolase_fold"/>
</dbReference>
<gene>
    <name evidence="4" type="ORF">IPJ48_05260</name>
</gene>
<dbReference type="Pfam" id="PF03403">
    <property type="entry name" value="PAF-AH_p_II"/>
    <property type="match status" value="1"/>
</dbReference>
<keyword evidence="3" id="KW-0443">Lipid metabolism</keyword>
<dbReference type="GO" id="GO:0003847">
    <property type="term" value="F:1-alkyl-2-acetylglycerophosphocholine esterase activity"/>
    <property type="evidence" value="ECO:0007669"/>
    <property type="project" value="TreeGrafter"/>
</dbReference>
<dbReference type="Proteomes" id="UP000886602">
    <property type="component" value="Unassembled WGS sequence"/>
</dbReference>
<dbReference type="Gene3D" id="3.40.50.1820">
    <property type="entry name" value="alpha/beta hydrolase"/>
    <property type="match status" value="1"/>
</dbReference>
<accession>A0A9D7I7X6</accession>
<proteinExistence type="predicted"/>
<dbReference type="PANTHER" id="PTHR10272:SF0">
    <property type="entry name" value="PLATELET-ACTIVATING FACTOR ACETYLHYDROLASE"/>
    <property type="match status" value="1"/>
</dbReference>
<dbReference type="GO" id="GO:0016042">
    <property type="term" value="P:lipid catabolic process"/>
    <property type="evidence" value="ECO:0007669"/>
    <property type="project" value="UniProtKB-KW"/>
</dbReference>
<dbReference type="SUPFAM" id="SSF53474">
    <property type="entry name" value="alpha/beta-Hydrolases"/>
    <property type="match status" value="1"/>
</dbReference>
<reference evidence="4" key="1">
    <citation type="submission" date="2020-10" db="EMBL/GenBank/DDBJ databases">
        <title>Connecting structure to function with the recovery of over 1000 high-quality activated sludge metagenome-assembled genomes encoding full-length rRNA genes using long-read sequencing.</title>
        <authorList>
            <person name="Singleton C.M."/>
            <person name="Petriglieri F."/>
            <person name="Kristensen J.M."/>
            <person name="Kirkegaard R.H."/>
            <person name="Michaelsen T.Y."/>
            <person name="Andersen M.H."/>
            <person name="Karst S.M."/>
            <person name="Dueholm M.S."/>
            <person name="Nielsen P.H."/>
            <person name="Albertsen M."/>
        </authorList>
    </citation>
    <scope>NUCLEOTIDE SEQUENCE</scope>
    <source>
        <strain evidence="4">EsbW_18-Q3-R4-48_MAXAC.044</strain>
    </source>
</reference>
<evidence type="ECO:0000256" key="3">
    <source>
        <dbReference type="ARBA" id="ARBA00023098"/>
    </source>
</evidence>
<evidence type="ECO:0000313" key="5">
    <source>
        <dbReference type="Proteomes" id="UP000886602"/>
    </source>
</evidence>
<evidence type="ECO:0000313" key="4">
    <source>
        <dbReference type="EMBL" id="MBK7422538.1"/>
    </source>
</evidence>
<dbReference type="AlphaFoldDB" id="A0A9D7I7X6"/>
<protein>
    <submittedName>
        <fullName evidence="4">Dienelactone hydrolase</fullName>
    </submittedName>
</protein>